<dbReference type="PANTHER" id="PTHR33731:SF17">
    <property type="entry name" value="ORGAN-SPECIFIC PROTEIN P4-LIKE"/>
    <property type="match status" value="1"/>
</dbReference>
<dbReference type="Proteomes" id="UP001346149">
    <property type="component" value="Unassembled WGS sequence"/>
</dbReference>
<evidence type="ECO:0000256" key="1">
    <source>
        <dbReference type="SAM" id="MobiDB-lite"/>
    </source>
</evidence>
<dbReference type="AlphaFoldDB" id="A0AAN7LNX9"/>
<evidence type="ECO:0000313" key="3">
    <source>
        <dbReference type="Proteomes" id="UP001346149"/>
    </source>
</evidence>
<accession>A0AAN7LNX9</accession>
<gene>
    <name evidence="2" type="ORF">SAY86_019403</name>
</gene>
<reference evidence="2 3" key="1">
    <citation type="journal article" date="2023" name="Hortic Res">
        <title>Pangenome of water caltrop reveals structural variations and asymmetric subgenome divergence after allopolyploidization.</title>
        <authorList>
            <person name="Zhang X."/>
            <person name="Chen Y."/>
            <person name="Wang L."/>
            <person name="Yuan Y."/>
            <person name="Fang M."/>
            <person name="Shi L."/>
            <person name="Lu R."/>
            <person name="Comes H.P."/>
            <person name="Ma Y."/>
            <person name="Chen Y."/>
            <person name="Huang G."/>
            <person name="Zhou Y."/>
            <person name="Zheng Z."/>
            <person name="Qiu Y."/>
        </authorList>
    </citation>
    <scope>NUCLEOTIDE SEQUENCE [LARGE SCALE GENOMIC DNA]</scope>
    <source>
        <strain evidence="2">F231</strain>
    </source>
</reference>
<dbReference type="InterPro" id="IPR024489">
    <property type="entry name" value="Organ_specific_prot"/>
</dbReference>
<organism evidence="2 3">
    <name type="scientific">Trapa natans</name>
    <name type="common">Water chestnut</name>
    <dbReference type="NCBI Taxonomy" id="22666"/>
    <lineage>
        <taxon>Eukaryota</taxon>
        <taxon>Viridiplantae</taxon>
        <taxon>Streptophyta</taxon>
        <taxon>Embryophyta</taxon>
        <taxon>Tracheophyta</taxon>
        <taxon>Spermatophyta</taxon>
        <taxon>Magnoliopsida</taxon>
        <taxon>eudicotyledons</taxon>
        <taxon>Gunneridae</taxon>
        <taxon>Pentapetalae</taxon>
        <taxon>rosids</taxon>
        <taxon>malvids</taxon>
        <taxon>Myrtales</taxon>
        <taxon>Lythraceae</taxon>
        <taxon>Trapa</taxon>
    </lineage>
</organism>
<proteinExistence type="predicted"/>
<keyword evidence="3" id="KW-1185">Reference proteome</keyword>
<dbReference type="Pfam" id="PF10950">
    <property type="entry name" value="Organ_specific"/>
    <property type="match status" value="1"/>
</dbReference>
<sequence length="142" mass="15934">MVKNCTTFDIPALFNLGQQFIDMKLRFALPAVLSLLLLSCSIDARKEPAAAEYWKMVMKEDPMPQAISNLINARGEEPSASVGDRRSSSMFVRDFDVRPNFIIYHSHSHLKRQEKGSSILPNKDHGLNGMEALGHTDEESLT</sequence>
<feature type="region of interest" description="Disordered" evidence="1">
    <location>
        <begin position="113"/>
        <end position="142"/>
    </location>
</feature>
<protein>
    <submittedName>
        <fullName evidence="2">Uncharacterized protein</fullName>
    </submittedName>
</protein>
<dbReference type="EMBL" id="JAXQNO010000011">
    <property type="protein sequence ID" value="KAK4788084.1"/>
    <property type="molecule type" value="Genomic_DNA"/>
</dbReference>
<evidence type="ECO:0000313" key="2">
    <source>
        <dbReference type="EMBL" id="KAK4788084.1"/>
    </source>
</evidence>
<comment type="caution">
    <text evidence="2">The sequence shown here is derived from an EMBL/GenBank/DDBJ whole genome shotgun (WGS) entry which is preliminary data.</text>
</comment>
<name>A0AAN7LNX9_TRANT</name>
<dbReference type="PANTHER" id="PTHR33731">
    <property type="entry name" value="PROTEIN, PUTATIVE-RELATED"/>
    <property type="match status" value="1"/>
</dbReference>